<accession>A0A0C1MUH4</accession>
<keyword evidence="2" id="KW-1185">Reference proteome</keyword>
<proteinExistence type="predicted"/>
<sequence>MFYYDKDKLMNATRFRGYYFDEDFQDHGIPFHEPLKAALCR</sequence>
<name>A0A0C1MUH4_9RICK</name>
<gene>
    <name evidence="1" type="ORF">NF27_DA00160</name>
</gene>
<dbReference type="Proteomes" id="UP000031258">
    <property type="component" value="Unassembled WGS sequence"/>
</dbReference>
<dbReference type="EMBL" id="JSWE01000077">
    <property type="protein sequence ID" value="KIE05752.1"/>
    <property type="molecule type" value="Genomic_DNA"/>
</dbReference>
<dbReference type="AlphaFoldDB" id="A0A0C1MUH4"/>
<protein>
    <submittedName>
        <fullName evidence="1">Uncharacterized protein</fullName>
    </submittedName>
</protein>
<comment type="caution">
    <text evidence="1">The sequence shown here is derived from an EMBL/GenBank/DDBJ whole genome shotgun (WGS) entry which is preliminary data.</text>
</comment>
<evidence type="ECO:0000313" key="2">
    <source>
        <dbReference type="Proteomes" id="UP000031258"/>
    </source>
</evidence>
<organism evidence="1 2">
    <name type="scientific">Candidatus Jidaibacter acanthamoebae</name>
    <dbReference type="NCBI Taxonomy" id="86105"/>
    <lineage>
        <taxon>Bacteria</taxon>
        <taxon>Pseudomonadati</taxon>
        <taxon>Pseudomonadota</taxon>
        <taxon>Alphaproteobacteria</taxon>
        <taxon>Rickettsiales</taxon>
        <taxon>Candidatus Midichloriaceae</taxon>
        <taxon>Candidatus Jidaibacter</taxon>
    </lineage>
</organism>
<evidence type="ECO:0000313" key="1">
    <source>
        <dbReference type="EMBL" id="KIE05752.1"/>
    </source>
</evidence>
<reference evidence="1 2" key="1">
    <citation type="submission" date="2014-11" db="EMBL/GenBank/DDBJ databases">
        <title>A Rickettsiales Symbiont of Amoebae With Ancient Features.</title>
        <authorList>
            <person name="Schulz F."/>
            <person name="Martijn J."/>
            <person name="Wascher F."/>
            <person name="Kostanjsek R."/>
            <person name="Ettema T.J."/>
            <person name="Horn M."/>
        </authorList>
    </citation>
    <scope>NUCLEOTIDE SEQUENCE [LARGE SCALE GENOMIC DNA]</scope>
    <source>
        <strain evidence="1 2">UWC36</strain>
    </source>
</reference>
<dbReference type="STRING" id="86105.NF27_DA00160"/>